<sequence>MNDSAPIRMRRDNLLEGEKVLCPACKAEMIRDSDDGLFYCYHQRPDSQKIKPLGFVARQRVKRRLRRLERARQRGEDATY</sequence>
<comment type="caution">
    <text evidence="1">The sequence shown here is derived from an EMBL/GenBank/DDBJ whole genome shotgun (WGS) entry which is preliminary data.</text>
</comment>
<gene>
    <name evidence="1" type="ORF">LCGC14_0831120</name>
</gene>
<name>A0A0F9PFX3_9ZZZZ</name>
<organism evidence="1">
    <name type="scientific">marine sediment metagenome</name>
    <dbReference type="NCBI Taxonomy" id="412755"/>
    <lineage>
        <taxon>unclassified sequences</taxon>
        <taxon>metagenomes</taxon>
        <taxon>ecological metagenomes</taxon>
    </lineage>
</organism>
<proteinExistence type="predicted"/>
<evidence type="ECO:0000313" key="1">
    <source>
        <dbReference type="EMBL" id="KKN30735.1"/>
    </source>
</evidence>
<dbReference type="EMBL" id="LAZR01002385">
    <property type="protein sequence ID" value="KKN30735.1"/>
    <property type="molecule type" value="Genomic_DNA"/>
</dbReference>
<protein>
    <submittedName>
        <fullName evidence="1">Uncharacterized protein</fullName>
    </submittedName>
</protein>
<accession>A0A0F9PFX3</accession>
<dbReference type="AlphaFoldDB" id="A0A0F9PFX3"/>
<reference evidence="1" key="1">
    <citation type="journal article" date="2015" name="Nature">
        <title>Complex archaea that bridge the gap between prokaryotes and eukaryotes.</title>
        <authorList>
            <person name="Spang A."/>
            <person name="Saw J.H."/>
            <person name="Jorgensen S.L."/>
            <person name="Zaremba-Niedzwiedzka K."/>
            <person name="Martijn J."/>
            <person name="Lind A.E."/>
            <person name="van Eijk R."/>
            <person name="Schleper C."/>
            <person name="Guy L."/>
            <person name="Ettema T.J."/>
        </authorList>
    </citation>
    <scope>NUCLEOTIDE SEQUENCE</scope>
</reference>